<dbReference type="AlphaFoldDB" id="W6NAK4"/>
<evidence type="ECO:0000313" key="6">
    <source>
        <dbReference type="WBParaSite" id="HCON_00138730-00001"/>
    </source>
</evidence>
<organism evidence="4">
    <name type="scientific">Haemonchus contortus</name>
    <name type="common">Barber pole worm</name>
    <dbReference type="NCBI Taxonomy" id="6289"/>
    <lineage>
        <taxon>Eukaryota</taxon>
        <taxon>Metazoa</taxon>
        <taxon>Ecdysozoa</taxon>
        <taxon>Nematoda</taxon>
        <taxon>Chromadorea</taxon>
        <taxon>Rhabditida</taxon>
        <taxon>Rhabditina</taxon>
        <taxon>Rhabditomorpha</taxon>
        <taxon>Strongyloidea</taxon>
        <taxon>Trichostrongylidae</taxon>
        <taxon>Haemonchus</taxon>
    </lineage>
</organism>
<feature type="region of interest" description="Disordered" evidence="2">
    <location>
        <begin position="118"/>
        <end position="154"/>
    </location>
</feature>
<dbReference type="WBParaSite" id="HCON_00138730-00001">
    <property type="protein sequence ID" value="HCON_00138730-00001"/>
    <property type="gene ID" value="HCON_00138730"/>
</dbReference>
<accession>W6NAK4</accession>
<dbReference type="PANTHER" id="PTHR24637">
    <property type="entry name" value="COLLAGEN"/>
    <property type="match status" value="1"/>
</dbReference>
<reference evidence="4" key="1">
    <citation type="submission" date="2013-03" db="EMBL/GenBank/DDBJ databases">
        <authorList>
            <person name="Aslett M."/>
        </authorList>
    </citation>
    <scope>NUCLEOTIDE SEQUENCE [LARGE SCALE GENOMIC DNA]</scope>
    <source>
        <strain evidence="4">ISE/inbred ISE</strain>
    </source>
</reference>
<feature type="compositionally biased region" description="Low complexity" evidence="2">
    <location>
        <begin position="271"/>
        <end position="280"/>
    </location>
</feature>
<dbReference type="OMA" id="EHPIGRP"/>
<dbReference type="GO" id="GO:0042302">
    <property type="term" value="F:structural constituent of cuticle"/>
    <property type="evidence" value="ECO:0007669"/>
    <property type="project" value="InterPro"/>
</dbReference>
<keyword evidence="4" id="KW-0176">Collagen</keyword>
<feature type="compositionally biased region" description="Pro residues" evidence="2">
    <location>
        <begin position="259"/>
        <end position="270"/>
    </location>
</feature>
<dbReference type="Proteomes" id="UP000025227">
    <property type="component" value="Unplaced"/>
</dbReference>
<feature type="compositionally biased region" description="Basic and acidic residues" evidence="2">
    <location>
        <begin position="68"/>
        <end position="78"/>
    </location>
</feature>
<dbReference type="InterPro" id="IPR002486">
    <property type="entry name" value="Col_cuticle_N"/>
</dbReference>
<dbReference type="EMBL" id="CAVP010058276">
    <property type="protein sequence ID" value="CDL94333.1"/>
    <property type="molecule type" value="Genomic_DNA"/>
</dbReference>
<evidence type="ECO:0000313" key="5">
    <source>
        <dbReference type="Proteomes" id="UP000025227"/>
    </source>
</evidence>
<proteinExistence type="predicted"/>
<dbReference type="PANTHER" id="PTHR24637:SF282">
    <property type="entry name" value="CUTICLE COLLAGEN SQT-1"/>
    <property type="match status" value="1"/>
</dbReference>
<keyword evidence="1" id="KW-0677">Repeat</keyword>
<name>W6NAK4_HAECO</name>
<reference evidence="4" key="2">
    <citation type="submission" date="2013-05" db="EMBL/GenBank/DDBJ databases">
        <title>The genome and transcriptome of Haemonchus contortus: a key model parasite for drug and vaccine discovery.</title>
        <authorList>
            <person name="Laing R."/>
            <person name="Kikuchi T."/>
            <person name="Martinelli A."/>
            <person name="Tsai I.J."/>
            <person name="Beech R.N."/>
            <person name="Redman E."/>
            <person name="Holroyd N."/>
            <person name="Bartley D.J."/>
            <person name="Beasley H."/>
            <person name="Britton C."/>
            <person name="Curran D."/>
            <person name="Devaney E."/>
            <person name="Gilabert A."/>
            <person name="Jackson F."/>
            <person name="Hunt M."/>
            <person name="Johnston S."/>
            <person name="Kryukov I."/>
            <person name="Li K."/>
            <person name="Morrison A.A."/>
            <person name="Reid A.J."/>
            <person name="Sargison N."/>
            <person name="Saunders G."/>
            <person name="Wasmuth J.D."/>
            <person name="Wolstenholme A."/>
            <person name="Berriman M."/>
            <person name="Gilleard J.S."/>
            <person name="Cotton J.A."/>
        </authorList>
    </citation>
    <scope>NUCLEOTIDE SEQUENCE [LARGE SCALE GENOMIC DNA]</scope>
    <source>
        <strain evidence="4">ISE/inbred ISE</strain>
    </source>
</reference>
<feature type="region of interest" description="Disordered" evidence="2">
    <location>
        <begin position="65"/>
        <end position="104"/>
    </location>
</feature>
<evidence type="ECO:0000256" key="1">
    <source>
        <dbReference type="ARBA" id="ARBA00022737"/>
    </source>
</evidence>
<dbReference type="PROSITE" id="PS51257">
    <property type="entry name" value="PROKAR_LIPOPROTEIN"/>
    <property type="match status" value="1"/>
</dbReference>
<feature type="region of interest" description="Disordered" evidence="2">
    <location>
        <begin position="172"/>
        <end position="317"/>
    </location>
</feature>
<dbReference type="InterPro" id="IPR008160">
    <property type="entry name" value="Collagen"/>
</dbReference>
<evidence type="ECO:0000313" key="4">
    <source>
        <dbReference type="EMBL" id="CDL94333.1"/>
    </source>
</evidence>
<dbReference type="SMART" id="SM01088">
    <property type="entry name" value="Col_cuticle_N"/>
    <property type="match status" value="1"/>
</dbReference>
<feature type="compositionally biased region" description="Low complexity" evidence="2">
    <location>
        <begin position="175"/>
        <end position="187"/>
    </location>
</feature>
<evidence type="ECO:0000259" key="3">
    <source>
        <dbReference type="SMART" id="SM01088"/>
    </source>
</evidence>
<reference evidence="6" key="3">
    <citation type="submission" date="2020-12" db="UniProtKB">
        <authorList>
            <consortium name="WormBaseParasite"/>
        </authorList>
    </citation>
    <scope>IDENTIFICATION</scope>
    <source>
        <strain evidence="6">MHco3</strain>
    </source>
</reference>
<dbReference type="Pfam" id="PF01484">
    <property type="entry name" value="Col_cuticle_N"/>
    <property type="match status" value="1"/>
</dbReference>
<keyword evidence="5" id="KW-1185">Reference proteome</keyword>
<feature type="domain" description="Nematode cuticle collagen N-terminal" evidence="3">
    <location>
        <begin position="5"/>
        <end position="57"/>
    </location>
</feature>
<evidence type="ECO:0000256" key="2">
    <source>
        <dbReference type="SAM" id="MobiDB-lite"/>
    </source>
</evidence>
<gene>
    <name evidence="4" type="ORF">HCOI_00839200</name>
</gene>
<feature type="compositionally biased region" description="Low complexity" evidence="2">
    <location>
        <begin position="79"/>
        <end position="89"/>
    </location>
</feature>
<feature type="compositionally biased region" description="Basic and acidic residues" evidence="2">
    <location>
        <begin position="288"/>
        <end position="297"/>
    </location>
</feature>
<dbReference type="Pfam" id="PF01391">
    <property type="entry name" value="Collagen"/>
    <property type="match status" value="1"/>
</dbReference>
<protein>
    <submittedName>
        <fullName evidence="4 6">Nematode cuticle collagen and Collagen triple helix repeat domain containing protein</fullName>
    </submittedName>
</protein>
<dbReference type="GO" id="GO:0005581">
    <property type="term" value="C:collagen trimer"/>
    <property type="evidence" value="ECO:0007669"/>
    <property type="project" value="UniProtKB-KW"/>
</dbReference>
<dbReference type="OrthoDB" id="8939548at2759"/>
<sequence>MKVQTATFVASTVSAVTLAACLLAMFSIYSDVASLWIELEEELGSFRITTDDLWKDIMSIGTTRRVRRQYEHSDKPEPHSGGSSPSIPSGSPPATPPVIAHSPGISNVGDNCQCNADNKCPPGPQGPKGSPGTRGPDGVPGQDGKPGVDADDVAPQRDIKGCFYCPMGPPGPPGALGRPGPRGLAGPKGHDGNPGRDGMPGNPGEQGSPGPIGKIGEPGPPGEKGRDAEHPVGRPGAKGPRGDPGLPGPPGPNGLNGPPGEPGPVGPPGPMGSMGPQGPDGEPGEEGPDGRPGKDAEYCPCPDRAPDAAVQNGYRGI</sequence>
<feature type="compositionally biased region" description="Basic and acidic residues" evidence="2">
    <location>
        <begin position="223"/>
        <end position="232"/>
    </location>
</feature>